<dbReference type="eggNOG" id="ENOG502QVFS">
    <property type="taxonomic scope" value="Eukaryota"/>
</dbReference>
<feature type="domain" description="CHK kinase-like" evidence="1">
    <location>
        <begin position="140"/>
        <end position="333"/>
    </location>
</feature>
<dbReference type="OMA" id="GWAVKSE"/>
<name>B3LWL5_DROAN</name>
<dbReference type="OrthoDB" id="191037at2759"/>
<dbReference type="EMBL" id="CH902617">
    <property type="protein sequence ID" value="EDV41609.1"/>
    <property type="molecule type" value="Genomic_DNA"/>
</dbReference>
<gene>
    <name evidence="2" type="primary">Dana\GF17423</name>
    <name evidence="2" type="synonym">dana_GLEANR_18686</name>
    <name evidence="2" type="ORF">GF17423</name>
</gene>
<dbReference type="Pfam" id="PF02958">
    <property type="entry name" value="EcKL"/>
    <property type="match status" value="1"/>
</dbReference>
<reference evidence="2 3" key="1">
    <citation type="journal article" date="2007" name="Nature">
        <title>Evolution of genes and genomes on the Drosophila phylogeny.</title>
        <authorList>
            <consortium name="Drosophila 12 Genomes Consortium"/>
            <person name="Clark A.G."/>
            <person name="Eisen M.B."/>
            <person name="Smith D.R."/>
            <person name="Bergman C.M."/>
            <person name="Oliver B."/>
            <person name="Markow T.A."/>
            <person name="Kaufman T.C."/>
            <person name="Kellis M."/>
            <person name="Gelbart W."/>
            <person name="Iyer V.N."/>
            <person name="Pollard D.A."/>
            <person name="Sackton T.B."/>
            <person name="Larracuente A.M."/>
            <person name="Singh N.D."/>
            <person name="Abad J.P."/>
            <person name="Abt D.N."/>
            <person name="Adryan B."/>
            <person name="Aguade M."/>
            <person name="Akashi H."/>
            <person name="Anderson W.W."/>
            <person name="Aquadro C.F."/>
            <person name="Ardell D.H."/>
            <person name="Arguello R."/>
            <person name="Artieri C.G."/>
            <person name="Barbash D.A."/>
            <person name="Barker D."/>
            <person name="Barsanti P."/>
            <person name="Batterham P."/>
            <person name="Batzoglou S."/>
            <person name="Begun D."/>
            <person name="Bhutkar A."/>
            <person name="Blanco E."/>
            <person name="Bosak S.A."/>
            <person name="Bradley R.K."/>
            <person name="Brand A.D."/>
            <person name="Brent M.R."/>
            <person name="Brooks A.N."/>
            <person name="Brown R.H."/>
            <person name="Butlin R.K."/>
            <person name="Caggese C."/>
            <person name="Calvi B.R."/>
            <person name="Bernardo de Carvalho A."/>
            <person name="Caspi A."/>
            <person name="Castrezana S."/>
            <person name="Celniker S.E."/>
            <person name="Chang J.L."/>
            <person name="Chapple C."/>
            <person name="Chatterji S."/>
            <person name="Chinwalla A."/>
            <person name="Civetta A."/>
            <person name="Clifton S.W."/>
            <person name="Comeron J.M."/>
            <person name="Costello J.C."/>
            <person name="Coyne J.A."/>
            <person name="Daub J."/>
            <person name="David R.G."/>
            <person name="Delcher A.L."/>
            <person name="Delehaunty K."/>
            <person name="Do C.B."/>
            <person name="Ebling H."/>
            <person name="Edwards K."/>
            <person name="Eickbush T."/>
            <person name="Evans J.D."/>
            <person name="Filipski A."/>
            <person name="Findeiss S."/>
            <person name="Freyhult E."/>
            <person name="Fulton L."/>
            <person name="Fulton R."/>
            <person name="Garcia A.C."/>
            <person name="Gardiner A."/>
            <person name="Garfield D.A."/>
            <person name="Garvin B.E."/>
            <person name="Gibson G."/>
            <person name="Gilbert D."/>
            <person name="Gnerre S."/>
            <person name="Godfrey J."/>
            <person name="Good R."/>
            <person name="Gotea V."/>
            <person name="Gravely B."/>
            <person name="Greenberg A.J."/>
            <person name="Griffiths-Jones S."/>
            <person name="Gross S."/>
            <person name="Guigo R."/>
            <person name="Gustafson E.A."/>
            <person name="Haerty W."/>
            <person name="Hahn M.W."/>
            <person name="Halligan D.L."/>
            <person name="Halpern A.L."/>
            <person name="Halter G.M."/>
            <person name="Han M.V."/>
            <person name="Heger A."/>
            <person name="Hillier L."/>
            <person name="Hinrichs A.S."/>
            <person name="Holmes I."/>
            <person name="Hoskins R.A."/>
            <person name="Hubisz M.J."/>
            <person name="Hultmark D."/>
            <person name="Huntley M.A."/>
            <person name="Jaffe D.B."/>
            <person name="Jagadeeshan S."/>
            <person name="Jeck W.R."/>
            <person name="Johnson J."/>
            <person name="Jones C.D."/>
            <person name="Jordan W.C."/>
            <person name="Karpen G.H."/>
            <person name="Kataoka E."/>
            <person name="Keightley P.D."/>
            <person name="Kheradpour P."/>
            <person name="Kirkness E.F."/>
            <person name="Koerich L.B."/>
            <person name="Kristiansen K."/>
            <person name="Kudrna D."/>
            <person name="Kulathinal R.J."/>
            <person name="Kumar S."/>
            <person name="Kwok R."/>
            <person name="Lander E."/>
            <person name="Langley C.H."/>
            <person name="Lapoint R."/>
            <person name="Lazzaro B.P."/>
            <person name="Lee S.J."/>
            <person name="Levesque L."/>
            <person name="Li R."/>
            <person name="Lin C.F."/>
            <person name="Lin M.F."/>
            <person name="Lindblad-Toh K."/>
            <person name="Llopart A."/>
            <person name="Long M."/>
            <person name="Low L."/>
            <person name="Lozovsky E."/>
            <person name="Lu J."/>
            <person name="Luo M."/>
            <person name="Machado C.A."/>
            <person name="Makalowski W."/>
            <person name="Marzo M."/>
            <person name="Matsuda M."/>
            <person name="Matzkin L."/>
            <person name="McAllister B."/>
            <person name="McBride C.S."/>
            <person name="McKernan B."/>
            <person name="McKernan K."/>
            <person name="Mendez-Lago M."/>
            <person name="Minx P."/>
            <person name="Mollenhauer M.U."/>
            <person name="Montooth K."/>
            <person name="Mount S.M."/>
            <person name="Mu X."/>
            <person name="Myers E."/>
            <person name="Negre B."/>
            <person name="Newfeld S."/>
            <person name="Nielsen R."/>
            <person name="Noor M.A."/>
            <person name="O'Grady P."/>
            <person name="Pachter L."/>
            <person name="Papaceit M."/>
            <person name="Parisi M.J."/>
            <person name="Parisi M."/>
            <person name="Parts L."/>
            <person name="Pedersen J.S."/>
            <person name="Pesole G."/>
            <person name="Phillippy A.M."/>
            <person name="Ponting C.P."/>
            <person name="Pop M."/>
            <person name="Porcelli D."/>
            <person name="Powell J.R."/>
            <person name="Prohaska S."/>
            <person name="Pruitt K."/>
            <person name="Puig M."/>
            <person name="Quesneville H."/>
            <person name="Ram K.R."/>
            <person name="Rand D."/>
            <person name="Rasmussen M.D."/>
            <person name="Reed L.K."/>
            <person name="Reenan R."/>
            <person name="Reily A."/>
            <person name="Remington K.A."/>
            <person name="Rieger T.T."/>
            <person name="Ritchie M.G."/>
            <person name="Robin C."/>
            <person name="Rogers Y.H."/>
            <person name="Rohde C."/>
            <person name="Rozas J."/>
            <person name="Rubenfield M.J."/>
            <person name="Ruiz A."/>
            <person name="Russo S."/>
            <person name="Salzberg S.L."/>
            <person name="Sanchez-Gracia A."/>
            <person name="Saranga D.J."/>
            <person name="Sato H."/>
            <person name="Schaeffer S.W."/>
            <person name="Schatz M.C."/>
            <person name="Schlenke T."/>
            <person name="Schwartz R."/>
            <person name="Segarra C."/>
            <person name="Singh R.S."/>
            <person name="Sirot L."/>
            <person name="Sirota M."/>
            <person name="Sisneros N.B."/>
            <person name="Smith C.D."/>
            <person name="Smith T.F."/>
            <person name="Spieth J."/>
            <person name="Stage D.E."/>
            <person name="Stark A."/>
            <person name="Stephan W."/>
            <person name="Strausberg R.L."/>
            <person name="Strempel S."/>
            <person name="Sturgill D."/>
            <person name="Sutton G."/>
            <person name="Sutton G.G."/>
            <person name="Tao W."/>
            <person name="Teichmann S."/>
            <person name="Tobari Y.N."/>
            <person name="Tomimura Y."/>
            <person name="Tsolas J.M."/>
            <person name="Valente V.L."/>
            <person name="Venter E."/>
            <person name="Venter J.C."/>
            <person name="Vicario S."/>
            <person name="Vieira F.G."/>
            <person name="Vilella A.J."/>
            <person name="Villasante A."/>
            <person name="Walenz B."/>
            <person name="Wang J."/>
            <person name="Wasserman M."/>
            <person name="Watts T."/>
            <person name="Wilson D."/>
            <person name="Wilson R.K."/>
            <person name="Wing R.A."/>
            <person name="Wolfner M.F."/>
            <person name="Wong A."/>
            <person name="Wong G.K."/>
            <person name="Wu C.I."/>
            <person name="Wu G."/>
            <person name="Yamamoto D."/>
            <person name="Yang H.P."/>
            <person name="Yang S.P."/>
            <person name="Yorke J.A."/>
            <person name="Yoshida K."/>
            <person name="Zdobnov E."/>
            <person name="Zhang P."/>
            <person name="Zhang Y."/>
            <person name="Zimin A.V."/>
            <person name="Baldwin J."/>
            <person name="Abdouelleil A."/>
            <person name="Abdulkadir J."/>
            <person name="Abebe A."/>
            <person name="Abera B."/>
            <person name="Abreu J."/>
            <person name="Acer S.C."/>
            <person name="Aftuck L."/>
            <person name="Alexander A."/>
            <person name="An P."/>
            <person name="Anderson E."/>
            <person name="Anderson S."/>
            <person name="Arachi H."/>
            <person name="Azer M."/>
            <person name="Bachantsang P."/>
            <person name="Barry A."/>
            <person name="Bayul T."/>
            <person name="Berlin A."/>
            <person name="Bessette D."/>
            <person name="Bloom T."/>
            <person name="Blye J."/>
            <person name="Boguslavskiy L."/>
            <person name="Bonnet C."/>
            <person name="Boukhgalter B."/>
            <person name="Bourzgui I."/>
            <person name="Brown A."/>
            <person name="Cahill P."/>
            <person name="Channer S."/>
            <person name="Cheshatsang Y."/>
            <person name="Chuda L."/>
            <person name="Citroen M."/>
            <person name="Collymore A."/>
            <person name="Cooke P."/>
            <person name="Costello M."/>
            <person name="D'Aco K."/>
            <person name="Daza R."/>
            <person name="De Haan G."/>
            <person name="DeGray S."/>
            <person name="DeMaso C."/>
            <person name="Dhargay N."/>
            <person name="Dooley K."/>
            <person name="Dooley E."/>
            <person name="Doricent M."/>
            <person name="Dorje P."/>
            <person name="Dorjee K."/>
            <person name="Dupes A."/>
            <person name="Elong R."/>
            <person name="Falk J."/>
            <person name="Farina A."/>
            <person name="Faro S."/>
            <person name="Ferguson D."/>
            <person name="Fisher S."/>
            <person name="Foley C.D."/>
            <person name="Franke A."/>
            <person name="Friedrich D."/>
            <person name="Gadbois L."/>
            <person name="Gearin G."/>
            <person name="Gearin C.R."/>
            <person name="Giannoukos G."/>
            <person name="Goode T."/>
            <person name="Graham J."/>
            <person name="Grandbois E."/>
            <person name="Grewal S."/>
            <person name="Gyaltsen K."/>
            <person name="Hafez N."/>
            <person name="Hagos B."/>
            <person name="Hall J."/>
            <person name="Henson C."/>
            <person name="Hollinger A."/>
            <person name="Honan T."/>
            <person name="Huard M.D."/>
            <person name="Hughes L."/>
            <person name="Hurhula B."/>
            <person name="Husby M.E."/>
            <person name="Kamat A."/>
            <person name="Kanga B."/>
            <person name="Kashin S."/>
            <person name="Khazanovich D."/>
            <person name="Kisner P."/>
            <person name="Lance K."/>
            <person name="Lara M."/>
            <person name="Lee W."/>
            <person name="Lennon N."/>
            <person name="Letendre F."/>
            <person name="LeVine R."/>
            <person name="Lipovsky A."/>
            <person name="Liu X."/>
            <person name="Liu J."/>
            <person name="Liu S."/>
            <person name="Lokyitsang T."/>
            <person name="Lokyitsang Y."/>
            <person name="Lubonja R."/>
            <person name="Lui A."/>
            <person name="MacDonald P."/>
            <person name="Magnisalis V."/>
            <person name="Maru K."/>
            <person name="Matthews C."/>
            <person name="McCusker W."/>
            <person name="McDonough S."/>
            <person name="Mehta T."/>
            <person name="Meldrim J."/>
            <person name="Meneus L."/>
            <person name="Mihai O."/>
            <person name="Mihalev A."/>
            <person name="Mihova T."/>
            <person name="Mittelman R."/>
            <person name="Mlenga V."/>
            <person name="Montmayeur A."/>
            <person name="Mulrain L."/>
            <person name="Navidi A."/>
            <person name="Naylor J."/>
            <person name="Negash T."/>
            <person name="Nguyen T."/>
            <person name="Nguyen N."/>
            <person name="Nicol R."/>
            <person name="Norbu C."/>
            <person name="Norbu N."/>
            <person name="Novod N."/>
            <person name="O'Neill B."/>
            <person name="Osman S."/>
            <person name="Markiewicz E."/>
            <person name="Oyono O.L."/>
            <person name="Patti C."/>
            <person name="Phunkhang P."/>
            <person name="Pierre F."/>
            <person name="Priest M."/>
            <person name="Raghuraman S."/>
            <person name="Rege F."/>
            <person name="Reyes R."/>
            <person name="Rise C."/>
            <person name="Rogov P."/>
            <person name="Ross K."/>
            <person name="Ryan E."/>
            <person name="Settipalli S."/>
            <person name="Shea T."/>
            <person name="Sherpa N."/>
            <person name="Shi L."/>
            <person name="Shih D."/>
            <person name="Sparrow T."/>
            <person name="Spaulding J."/>
            <person name="Stalker J."/>
            <person name="Stange-Thomann N."/>
            <person name="Stavropoulos S."/>
            <person name="Stone C."/>
            <person name="Strader C."/>
            <person name="Tesfaye S."/>
            <person name="Thomson T."/>
            <person name="Thoulutsang Y."/>
            <person name="Thoulutsang D."/>
            <person name="Topham K."/>
            <person name="Topping I."/>
            <person name="Tsamla T."/>
            <person name="Vassiliev H."/>
            <person name="Vo A."/>
            <person name="Wangchuk T."/>
            <person name="Wangdi T."/>
            <person name="Weiand M."/>
            <person name="Wilkinson J."/>
            <person name="Wilson A."/>
            <person name="Yadav S."/>
            <person name="Young G."/>
            <person name="Yu Q."/>
            <person name="Zembek L."/>
            <person name="Zhong D."/>
            <person name="Zimmer A."/>
            <person name="Zwirko Z."/>
            <person name="Jaffe D.B."/>
            <person name="Alvarez P."/>
            <person name="Brockman W."/>
            <person name="Butler J."/>
            <person name="Chin C."/>
            <person name="Gnerre S."/>
            <person name="Grabherr M."/>
            <person name="Kleber M."/>
            <person name="Mauceli E."/>
            <person name="MacCallum I."/>
        </authorList>
    </citation>
    <scope>NUCLEOTIDE SEQUENCE [LARGE SCALE GENOMIC DNA]</scope>
    <source>
        <strain evidence="3">Tucson 14024-0371.13</strain>
    </source>
</reference>
<dbReference type="InterPro" id="IPR004119">
    <property type="entry name" value="EcKL"/>
</dbReference>
<dbReference type="PANTHER" id="PTHR11012">
    <property type="entry name" value="PROTEIN KINASE-LIKE DOMAIN-CONTAINING"/>
    <property type="match status" value="1"/>
</dbReference>
<dbReference type="SUPFAM" id="SSF56112">
    <property type="entry name" value="Protein kinase-like (PK-like)"/>
    <property type="match status" value="1"/>
</dbReference>
<dbReference type="GO" id="GO:0016740">
    <property type="term" value="F:transferase activity"/>
    <property type="evidence" value="ECO:0007669"/>
    <property type="project" value="UniProtKB-KW"/>
</dbReference>
<proteinExistence type="predicted"/>
<dbReference type="SMART" id="SM00587">
    <property type="entry name" value="CHK"/>
    <property type="match status" value="1"/>
</dbReference>
<protein>
    <recommendedName>
        <fullName evidence="1">CHK kinase-like domain-containing protein</fullName>
    </recommendedName>
</protein>
<dbReference type="Gene3D" id="3.90.1200.10">
    <property type="match status" value="1"/>
</dbReference>
<dbReference type="HOGENOM" id="CLU_010718_0_0_1"/>
<evidence type="ECO:0000259" key="1">
    <source>
        <dbReference type="SMART" id="SM00587"/>
    </source>
</evidence>
<dbReference type="AlphaFoldDB" id="B3LWL5"/>
<evidence type="ECO:0000313" key="2">
    <source>
        <dbReference type="EMBL" id="EDV41609.1"/>
    </source>
</evidence>
<dbReference type="PANTHER" id="PTHR11012:SF6">
    <property type="entry name" value="CHK DOMAIN OV1-RELATED"/>
    <property type="match status" value="1"/>
</dbReference>
<accession>B3LWL5</accession>
<dbReference type="InParanoid" id="B3LWL5"/>
<dbReference type="InterPro" id="IPR011009">
    <property type="entry name" value="Kinase-like_dom_sf"/>
</dbReference>
<sequence>MAGKDIFNPNEHLEIPNWITAEYFQPILKKNEPEYEKILSFTPVAAIPPGENFTSTMLRIYIDLQMKDGSSKHKTYVFKTMLAEDRGGKEIREAGIFQKELMMYQTYLPAFEELYRAAGQDIQLAPKCLHTEERNNDIHFVFEDLAVNKFKNVDRIKGLDRKHMDRFFQKLAEFHAVAAVYAEQKGAFPEEFEEGFIGKNNVKENEEGFLVKARTYHKSMAGWGMEDAEKYIKSFPTVEQYSKMCQSNLEVDPSAFNTLTHGDFWSSNLMSSYLPNGEIDEVIMLDFQICKWGSPAQDLLFFITLSAAKDIKLKEFDQFIRVYWERLVECLTLLKYQKPLPKLRDLHTSLYKENNTVYPFIAVFNHLPAIQFPADKDSNIHSLTRDDEEGDKLRLRMFTNPSFTEIMKDLYPFYYNRGIFNFSDFQ</sequence>
<keyword evidence="2" id="KW-0808">Transferase</keyword>
<dbReference type="InterPro" id="IPR015897">
    <property type="entry name" value="CHK_kinase-like"/>
</dbReference>
<evidence type="ECO:0000313" key="3">
    <source>
        <dbReference type="Proteomes" id="UP000007801"/>
    </source>
</evidence>
<dbReference type="KEGG" id="dan:6500207"/>
<dbReference type="STRING" id="7217.B3LWL5"/>
<organism evidence="2 3">
    <name type="scientific">Drosophila ananassae</name>
    <name type="common">Fruit fly</name>
    <dbReference type="NCBI Taxonomy" id="7217"/>
    <lineage>
        <taxon>Eukaryota</taxon>
        <taxon>Metazoa</taxon>
        <taxon>Ecdysozoa</taxon>
        <taxon>Arthropoda</taxon>
        <taxon>Hexapoda</taxon>
        <taxon>Insecta</taxon>
        <taxon>Pterygota</taxon>
        <taxon>Neoptera</taxon>
        <taxon>Endopterygota</taxon>
        <taxon>Diptera</taxon>
        <taxon>Brachycera</taxon>
        <taxon>Muscomorpha</taxon>
        <taxon>Ephydroidea</taxon>
        <taxon>Drosophilidae</taxon>
        <taxon>Drosophila</taxon>
        <taxon>Sophophora</taxon>
    </lineage>
</organism>
<dbReference type="Proteomes" id="UP000007801">
    <property type="component" value="Unassembled WGS sequence"/>
</dbReference>
<keyword evidence="3" id="KW-1185">Reference proteome</keyword>
<dbReference type="PhylomeDB" id="B3LWL5"/>
<dbReference type="GeneID" id="6500207"/>